<organism evidence="8 9">
    <name type="scientific">Metschnikowia bicuspidata</name>
    <dbReference type="NCBI Taxonomy" id="27322"/>
    <lineage>
        <taxon>Eukaryota</taxon>
        <taxon>Fungi</taxon>
        <taxon>Dikarya</taxon>
        <taxon>Ascomycota</taxon>
        <taxon>Saccharomycotina</taxon>
        <taxon>Pichiomycetes</taxon>
        <taxon>Metschnikowiaceae</taxon>
        <taxon>Metschnikowia</taxon>
    </lineage>
</organism>
<dbReference type="PANTHER" id="PTHR24006">
    <property type="entry name" value="UBIQUITIN CARBOXYL-TERMINAL HYDROLASE"/>
    <property type="match status" value="1"/>
</dbReference>
<dbReference type="InterPro" id="IPR018200">
    <property type="entry name" value="USP_CS"/>
</dbReference>
<feature type="non-terminal residue" evidence="8">
    <location>
        <position position="432"/>
    </location>
</feature>
<evidence type="ECO:0000256" key="5">
    <source>
        <dbReference type="ARBA" id="ARBA00022807"/>
    </source>
</evidence>
<evidence type="ECO:0000256" key="4">
    <source>
        <dbReference type="ARBA" id="ARBA00022801"/>
    </source>
</evidence>
<feature type="domain" description="USP" evidence="7">
    <location>
        <begin position="31"/>
        <end position="432"/>
    </location>
</feature>
<evidence type="ECO:0000256" key="1">
    <source>
        <dbReference type="ARBA" id="ARBA00000707"/>
    </source>
</evidence>
<dbReference type="InterPro" id="IPR050164">
    <property type="entry name" value="Peptidase_C19"/>
</dbReference>
<dbReference type="AlphaFoldDB" id="A0A4P9Z702"/>
<feature type="non-terminal residue" evidence="8">
    <location>
        <position position="1"/>
    </location>
</feature>
<dbReference type="EMBL" id="ML004898">
    <property type="protein sequence ID" value="RKP28437.1"/>
    <property type="molecule type" value="Genomic_DNA"/>
</dbReference>
<keyword evidence="5 6" id="KW-0788">Thiol protease</keyword>
<dbReference type="InterPro" id="IPR038765">
    <property type="entry name" value="Papain-like_cys_pep_sf"/>
</dbReference>
<comment type="catalytic activity">
    <reaction evidence="1 6">
        <text>Thiol-dependent hydrolysis of ester, thioester, amide, peptide and isopeptide bonds formed by the C-terminal Gly of ubiquitin (a 76-residue protein attached to proteins as an intracellular targeting signal).</text>
        <dbReference type="EC" id="3.4.19.12"/>
    </reaction>
</comment>
<comment type="similarity">
    <text evidence="6">Belongs to the peptidase C19 family.</text>
</comment>
<gene>
    <name evidence="8" type="ORF">METBISCDRAFT_8105</name>
</gene>
<sequence>DAPQSLGLLMMTYLFDPTFKFDEDILAVKPRGLTNSGNICYMNVVLQCLIFCEPFARLFHLVESKSIASIGTDSPTSLIDATVNFLKDYMTILPSYKLGGSFNSDGIVVGKPLSPEPFYQKLIENPKFRHLSWGLQEDAEEFLGYLLDGLHEEFVKVEVTVPQEQMERLAEKFSQKAPAGRSAALKTSVLQAARLVRTKTTEHVEESEVVNESDSNDWSEIGSGRHVCKRRVVVEPSPITRLFGGRFRSVLTVPKSKEQQSITLDPFRCILLDISLSNIETIEDALWKFNETEMLLYKVEAGNEVVAKKQTFIDELPEILILHLKRFSYQNERPFGSIEKVTKNVLYGLKLAVPPESLSTTLRREHRNNYQLTAVIYHHGRNAEGGHYTCDVFRPGRKWLRIDDTAVEAVDAECVLDMSERDKSAYILMYQR</sequence>
<keyword evidence="3 6" id="KW-0833">Ubl conjugation pathway</keyword>
<dbReference type="PROSITE" id="PS00972">
    <property type="entry name" value="USP_1"/>
    <property type="match status" value="1"/>
</dbReference>
<dbReference type="EC" id="3.4.19.12" evidence="6"/>
<dbReference type="CDD" id="cd02257">
    <property type="entry name" value="Peptidase_C19"/>
    <property type="match status" value="1"/>
</dbReference>
<keyword evidence="4 6" id="KW-0378">Hydrolase</keyword>
<evidence type="ECO:0000313" key="8">
    <source>
        <dbReference type="EMBL" id="RKP28437.1"/>
    </source>
</evidence>
<dbReference type="PANTHER" id="PTHR24006:SF687">
    <property type="entry name" value="UBIQUITIN CARBOXYL-TERMINAL HYDROLASE 10"/>
    <property type="match status" value="1"/>
</dbReference>
<dbReference type="GO" id="GO:0016579">
    <property type="term" value="P:protein deubiquitination"/>
    <property type="evidence" value="ECO:0007669"/>
    <property type="project" value="InterPro"/>
</dbReference>
<keyword evidence="9" id="KW-1185">Reference proteome</keyword>
<dbReference type="OrthoDB" id="429671at2759"/>
<reference evidence="9" key="1">
    <citation type="journal article" date="2018" name="Nat. Microbiol.">
        <title>Leveraging single-cell genomics to expand the fungal tree of life.</title>
        <authorList>
            <person name="Ahrendt S.R."/>
            <person name="Quandt C.A."/>
            <person name="Ciobanu D."/>
            <person name="Clum A."/>
            <person name="Salamov A."/>
            <person name="Andreopoulos B."/>
            <person name="Cheng J.F."/>
            <person name="Woyke T."/>
            <person name="Pelin A."/>
            <person name="Henrissat B."/>
            <person name="Reynolds N.K."/>
            <person name="Benny G.L."/>
            <person name="Smith M.E."/>
            <person name="James T.Y."/>
            <person name="Grigoriev I.V."/>
        </authorList>
    </citation>
    <scope>NUCLEOTIDE SEQUENCE [LARGE SCALE GENOMIC DNA]</scope>
    <source>
        <strain evidence="9">Baker2002</strain>
    </source>
</reference>
<evidence type="ECO:0000256" key="3">
    <source>
        <dbReference type="ARBA" id="ARBA00022786"/>
    </source>
</evidence>
<evidence type="ECO:0000313" key="9">
    <source>
        <dbReference type="Proteomes" id="UP000268321"/>
    </source>
</evidence>
<dbReference type="GO" id="GO:0006508">
    <property type="term" value="P:proteolysis"/>
    <property type="evidence" value="ECO:0007669"/>
    <property type="project" value="UniProtKB-KW"/>
</dbReference>
<dbReference type="GO" id="GO:0005829">
    <property type="term" value="C:cytosol"/>
    <property type="evidence" value="ECO:0007669"/>
    <property type="project" value="TreeGrafter"/>
</dbReference>
<dbReference type="PROSITE" id="PS50235">
    <property type="entry name" value="USP_3"/>
    <property type="match status" value="1"/>
</dbReference>
<evidence type="ECO:0000256" key="2">
    <source>
        <dbReference type="ARBA" id="ARBA00022670"/>
    </source>
</evidence>
<evidence type="ECO:0000256" key="6">
    <source>
        <dbReference type="RuleBase" id="RU366025"/>
    </source>
</evidence>
<dbReference type="Proteomes" id="UP000268321">
    <property type="component" value="Unassembled WGS sequence"/>
</dbReference>
<proteinExistence type="inferred from homology"/>
<dbReference type="InterPro" id="IPR028889">
    <property type="entry name" value="USP"/>
</dbReference>
<dbReference type="InterPro" id="IPR001394">
    <property type="entry name" value="Peptidase_C19_UCH"/>
</dbReference>
<dbReference type="Pfam" id="PF00443">
    <property type="entry name" value="UCH"/>
    <property type="match status" value="1"/>
</dbReference>
<evidence type="ECO:0000259" key="7">
    <source>
        <dbReference type="PROSITE" id="PS50235"/>
    </source>
</evidence>
<dbReference type="SUPFAM" id="SSF54001">
    <property type="entry name" value="Cysteine proteinases"/>
    <property type="match status" value="1"/>
</dbReference>
<dbReference type="Gene3D" id="3.90.70.10">
    <property type="entry name" value="Cysteine proteinases"/>
    <property type="match status" value="1"/>
</dbReference>
<protein>
    <recommendedName>
        <fullName evidence="6">Ubiquitin carboxyl-terminal hydrolase</fullName>
        <ecNumber evidence="6">3.4.19.12</ecNumber>
    </recommendedName>
</protein>
<keyword evidence="2 6" id="KW-0645">Protease</keyword>
<accession>A0A4P9Z702</accession>
<dbReference type="GO" id="GO:0004843">
    <property type="term" value="F:cysteine-type deubiquitinase activity"/>
    <property type="evidence" value="ECO:0007669"/>
    <property type="project" value="UniProtKB-UniRule"/>
</dbReference>
<dbReference type="PROSITE" id="PS00973">
    <property type="entry name" value="USP_2"/>
    <property type="match status" value="1"/>
</dbReference>
<name>A0A4P9Z702_9ASCO</name>
<dbReference type="GO" id="GO:0005634">
    <property type="term" value="C:nucleus"/>
    <property type="evidence" value="ECO:0007669"/>
    <property type="project" value="TreeGrafter"/>
</dbReference>